<sequence length="128" mass="14928">MAIQFDQNRPIYIQLMEFFYRKICRSELKVGEKLPSVRETAIQVEVNPNTVSRAYMEMEREKVVVTKRGQGTFVTEDNEVIKDLREKIAENQVDAFLVGMVQIGFTEEDIISIIQKRMPNIKGRNQDD</sequence>
<dbReference type="Gene3D" id="1.10.10.10">
    <property type="entry name" value="Winged helix-like DNA-binding domain superfamily/Winged helix DNA-binding domain"/>
    <property type="match status" value="1"/>
</dbReference>
<dbReference type="SUPFAM" id="SSF46785">
    <property type="entry name" value="Winged helix' DNA-binding domain"/>
    <property type="match status" value="1"/>
</dbReference>
<dbReference type="SMART" id="SM00345">
    <property type="entry name" value="HTH_GNTR"/>
    <property type="match status" value="1"/>
</dbReference>
<keyword evidence="6" id="KW-1185">Reference proteome</keyword>
<reference evidence="5 6" key="1">
    <citation type="submission" date="2021-06" db="EMBL/GenBank/DDBJ databases">
        <title>Bacillus sp. RD4P76, an endophyte from a halophyte.</title>
        <authorList>
            <person name="Sun J.-Q."/>
        </authorList>
    </citation>
    <scope>NUCLEOTIDE SEQUENCE [LARGE SCALE GENOMIC DNA]</scope>
    <source>
        <strain evidence="5 6">JCM 17098</strain>
    </source>
</reference>
<proteinExistence type="predicted"/>
<dbReference type="PROSITE" id="PS50949">
    <property type="entry name" value="HTH_GNTR"/>
    <property type="match status" value="1"/>
</dbReference>
<dbReference type="Pfam" id="PF00392">
    <property type="entry name" value="GntR"/>
    <property type="match status" value="1"/>
</dbReference>
<keyword evidence="3" id="KW-0804">Transcription</keyword>
<organism evidence="5 6">
    <name type="scientific">Evansella alkalicola</name>
    <dbReference type="NCBI Taxonomy" id="745819"/>
    <lineage>
        <taxon>Bacteria</taxon>
        <taxon>Bacillati</taxon>
        <taxon>Bacillota</taxon>
        <taxon>Bacilli</taxon>
        <taxon>Bacillales</taxon>
        <taxon>Bacillaceae</taxon>
        <taxon>Evansella</taxon>
    </lineage>
</organism>
<comment type="caution">
    <text evidence="5">The sequence shown here is derived from an EMBL/GenBank/DDBJ whole genome shotgun (WGS) entry which is preliminary data.</text>
</comment>
<evidence type="ECO:0000313" key="6">
    <source>
        <dbReference type="Proteomes" id="UP000790580"/>
    </source>
</evidence>
<dbReference type="InterPro" id="IPR000524">
    <property type="entry name" value="Tscrpt_reg_HTH_GntR"/>
</dbReference>
<dbReference type="Proteomes" id="UP000790580">
    <property type="component" value="Unassembled WGS sequence"/>
</dbReference>
<protein>
    <submittedName>
        <fullName evidence="5">GntR family transcriptional regulator</fullName>
    </submittedName>
</protein>
<dbReference type="CDD" id="cd07377">
    <property type="entry name" value="WHTH_GntR"/>
    <property type="match status" value="1"/>
</dbReference>
<evidence type="ECO:0000256" key="1">
    <source>
        <dbReference type="ARBA" id="ARBA00023015"/>
    </source>
</evidence>
<evidence type="ECO:0000256" key="2">
    <source>
        <dbReference type="ARBA" id="ARBA00023125"/>
    </source>
</evidence>
<dbReference type="InterPro" id="IPR036388">
    <property type="entry name" value="WH-like_DNA-bd_sf"/>
</dbReference>
<dbReference type="EMBL" id="JAHQCR010000085">
    <property type="protein sequence ID" value="MBU9723713.1"/>
    <property type="molecule type" value="Genomic_DNA"/>
</dbReference>
<evidence type="ECO:0000313" key="5">
    <source>
        <dbReference type="EMBL" id="MBU9723713.1"/>
    </source>
</evidence>
<dbReference type="InterPro" id="IPR036390">
    <property type="entry name" value="WH_DNA-bd_sf"/>
</dbReference>
<evidence type="ECO:0000256" key="3">
    <source>
        <dbReference type="ARBA" id="ARBA00023163"/>
    </source>
</evidence>
<accession>A0ABS6JYP0</accession>
<keyword evidence="1" id="KW-0805">Transcription regulation</keyword>
<evidence type="ECO:0000259" key="4">
    <source>
        <dbReference type="PROSITE" id="PS50949"/>
    </source>
</evidence>
<feature type="domain" description="HTH gntR-type" evidence="4">
    <location>
        <begin position="9"/>
        <end position="77"/>
    </location>
</feature>
<keyword evidence="2" id="KW-0238">DNA-binding</keyword>
<gene>
    <name evidence="5" type="ORF">KS407_20035</name>
</gene>
<dbReference type="RefSeq" id="WP_176371472.1">
    <property type="nucleotide sequence ID" value="NZ_JAHQCR010000085.1"/>
</dbReference>
<dbReference type="PANTHER" id="PTHR38445:SF6">
    <property type="entry name" value="GNTR-FAMILY TRANSCRIPTIONAL REGULATOR"/>
    <property type="match status" value="1"/>
</dbReference>
<dbReference type="PANTHER" id="PTHR38445">
    <property type="entry name" value="HTH-TYPE TRANSCRIPTIONAL REPRESSOR YTRA"/>
    <property type="match status" value="1"/>
</dbReference>
<name>A0ABS6JYP0_9BACI</name>